<proteinExistence type="predicted"/>
<sequence>MNNKRIETLLRNAIEGCEDSTTEFVREFEAQIRLEIRARMAKAGVRLKLDSIDIAQSVFFDFLTASRTGSEAQLSPQEALARLIRTSREEVQRQIRFHTAGKRDVRRETGIADEHRQLPSDVPQPTENVQEGDLREFLRSRIGNEDFRLVEMRMQGWSWPDIAEAIGMSADACRMRLHRLKMHWPQELADLLPQPRD</sequence>
<reference evidence="2 3" key="1">
    <citation type="submission" date="2023-06" db="EMBL/GenBank/DDBJ databases">
        <title>Roseiconus lacunae JC819 isolated from Gulf of Mannar region, Tamil Nadu.</title>
        <authorList>
            <person name="Pk S."/>
            <person name="Ch S."/>
            <person name="Ch V.R."/>
        </authorList>
    </citation>
    <scope>NUCLEOTIDE SEQUENCE [LARGE SCALE GENOMIC DNA]</scope>
    <source>
        <strain evidence="2 3">JC819</strain>
    </source>
</reference>
<gene>
    <name evidence="2" type="ORF">QTN89_27660</name>
</gene>
<evidence type="ECO:0000313" key="2">
    <source>
        <dbReference type="EMBL" id="MDM4019264.1"/>
    </source>
</evidence>
<name>A0ABT7PSK7_9BACT</name>
<dbReference type="InterPro" id="IPR053812">
    <property type="entry name" value="HTH_Sigma70_ECF-like"/>
</dbReference>
<evidence type="ECO:0000259" key="1">
    <source>
        <dbReference type="Pfam" id="PF07638"/>
    </source>
</evidence>
<feature type="domain" description="RNA polymerase sigma-70 ECF-like HTH" evidence="1">
    <location>
        <begin position="5"/>
        <end position="182"/>
    </location>
</feature>
<dbReference type="EMBL" id="JASZZN010000035">
    <property type="protein sequence ID" value="MDM4019264.1"/>
    <property type="molecule type" value="Genomic_DNA"/>
</dbReference>
<evidence type="ECO:0000313" key="3">
    <source>
        <dbReference type="Proteomes" id="UP001239462"/>
    </source>
</evidence>
<protein>
    <submittedName>
        <fullName evidence="2">ECF-type sigma factor</fullName>
    </submittedName>
</protein>
<keyword evidence="3" id="KW-1185">Reference proteome</keyword>
<dbReference type="Proteomes" id="UP001239462">
    <property type="component" value="Unassembled WGS sequence"/>
</dbReference>
<dbReference type="Pfam" id="PF07638">
    <property type="entry name" value="Sigma70_ECF"/>
    <property type="match status" value="1"/>
</dbReference>
<organism evidence="2 3">
    <name type="scientific">Roseiconus lacunae</name>
    <dbReference type="NCBI Taxonomy" id="2605694"/>
    <lineage>
        <taxon>Bacteria</taxon>
        <taxon>Pseudomonadati</taxon>
        <taxon>Planctomycetota</taxon>
        <taxon>Planctomycetia</taxon>
        <taxon>Pirellulales</taxon>
        <taxon>Pirellulaceae</taxon>
        <taxon>Roseiconus</taxon>
    </lineage>
</organism>
<accession>A0ABT7PSK7</accession>
<dbReference type="RefSeq" id="WP_149498181.1">
    <property type="nucleotide sequence ID" value="NZ_CP141221.1"/>
</dbReference>
<comment type="caution">
    <text evidence="2">The sequence shown here is derived from an EMBL/GenBank/DDBJ whole genome shotgun (WGS) entry which is preliminary data.</text>
</comment>